<name>A0ABP3EU91_9ACTN</name>
<reference evidence="3" key="1">
    <citation type="journal article" date="2019" name="Int. J. Syst. Evol. Microbiol.">
        <title>The Global Catalogue of Microorganisms (GCM) 10K type strain sequencing project: providing services to taxonomists for standard genome sequencing and annotation.</title>
        <authorList>
            <consortium name="The Broad Institute Genomics Platform"/>
            <consortium name="The Broad Institute Genome Sequencing Center for Infectious Disease"/>
            <person name="Wu L."/>
            <person name="Ma J."/>
        </authorList>
    </citation>
    <scope>NUCLEOTIDE SEQUENCE [LARGE SCALE GENOMIC DNA]</scope>
    <source>
        <strain evidence="3">JCM 4505</strain>
    </source>
</reference>
<evidence type="ECO:0008006" key="4">
    <source>
        <dbReference type="Google" id="ProtNLM"/>
    </source>
</evidence>
<evidence type="ECO:0000313" key="3">
    <source>
        <dbReference type="Proteomes" id="UP001501867"/>
    </source>
</evidence>
<gene>
    <name evidence="2" type="ORF">GCM10010302_12120</name>
</gene>
<evidence type="ECO:0000313" key="2">
    <source>
        <dbReference type="EMBL" id="GAA0276072.1"/>
    </source>
</evidence>
<organism evidence="2 3">
    <name type="scientific">Streptomyces polychromogenes</name>
    <dbReference type="NCBI Taxonomy" id="67342"/>
    <lineage>
        <taxon>Bacteria</taxon>
        <taxon>Bacillati</taxon>
        <taxon>Actinomycetota</taxon>
        <taxon>Actinomycetes</taxon>
        <taxon>Kitasatosporales</taxon>
        <taxon>Streptomycetaceae</taxon>
        <taxon>Streptomyces</taxon>
    </lineage>
</organism>
<accession>A0ABP3EU91</accession>
<evidence type="ECO:0000256" key="1">
    <source>
        <dbReference type="SAM" id="SignalP"/>
    </source>
</evidence>
<keyword evidence="3" id="KW-1185">Reference proteome</keyword>
<keyword evidence="1" id="KW-0732">Signal</keyword>
<sequence>MSMSLSRSAGAVLGLALTAVLGATGVAGAQPLPSAPAPAKDRAVAEAPASVIADVQAAAARHHALAPAARVVCYAAHVQDVGWQAAVCDGAVAGTTGQSRRMEALTVATSGTGGVCADAHLADVGWQGWRCAADGQAVTVGTTGQSRRMEALGLRVGSGSVTAQAHVADYGWLNALGGNPVYVGTTGQSRRMEAVRVWV</sequence>
<dbReference type="Proteomes" id="UP001501867">
    <property type="component" value="Unassembled WGS sequence"/>
</dbReference>
<protein>
    <recommendedName>
        <fullName evidence="4">Polysaccharide deacetylase</fullName>
    </recommendedName>
</protein>
<dbReference type="RefSeq" id="WP_344153571.1">
    <property type="nucleotide sequence ID" value="NZ_BAAABV010000010.1"/>
</dbReference>
<comment type="caution">
    <text evidence="2">The sequence shown here is derived from an EMBL/GenBank/DDBJ whole genome shotgun (WGS) entry which is preliminary data.</text>
</comment>
<dbReference type="EMBL" id="BAAABV010000010">
    <property type="protein sequence ID" value="GAA0276072.1"/>
    <property type="molecule type" value="Genomic_DNA"/>
</dbReference>
<dbReference type="Pfam" id="PF07538">
    <property type="entry name" value="ChW"/>
    <property type="match status" value="3"/>
</dbReference>
<proteinExistence type="predicted"/>
<dbReference type="SMART" id="SM00728">
    <property type="entry name" value="ChW"/>
    <property type="match status" value="2"/>
</dbReference>
<dbReference type="InterPro" id="IPR006637">
    <property type="entry name" value="ChW"/>
</dbReference>
<feature type="signal peptide" evidence="1">
    <location>
        <begin position="1"/>
        <end position="29"/>
    </location>
</feature>
<feature type="chain" id="PRO_5045391824" description="Polysaccharide deacetylase" evidence="1">
    <location>
        <begin position="30"/>
        <end position="199"/>
    </location>
</feature>